<dbReference type="InParanoid" id="C8XKV8"/>
<reference evidence="3" key="1">
    <citation type="submission" date="2009-09" db="EMBL/GenBank/DDBJ databases">
        <title>The complete genome of Nakamurella multipartita DSM 44233.</title>
        <authorList>
            <consortium name="US DOE Joint Genome Institute (JGI-PGF)"/>
            <person name="Lucas S."/>
            <person name="Copeland A."/>
            <person name="Lapidus A."/>
            <person name="Glavina del Rio T."/>
            <person name="Dalin E."/>
            <person name="Tice H."/>
            <person name="Bruce D."/>
            <person name="Goodwin L."/>
            <person name="Pitluck S."/>
            <person name="Kyrpides N."/>
            <person name="Mavromatis K."/>
            <person name="Ivanova N."/>
            <person name="Ovchinnikova G."/>
            <person name="Sims D."/>
            <person name="Meincke L."/>
            <person name="Brettin T."/>
            <person name="Detter J.C."/>
            <person name="Han C."/>
            <person name="Larimer F."/>
            <person name="Land M."/>
            <person name="Hauser L."/>
            <person name="Markowitz V."/>
            <person name="Cheng J.-F."/>
            <person name="Hugenholtz P."/>
            <person name="Woyke T."/>
            <person name="Wu D."/>
            <person name="Klenk H.-P."/>
            <person name="Eisen J.A."/>
        </authorList>
    </citation>
    <scope>NUCLEOTIDE SEQUENCE [LARGE SCALE GENOMIC DNA]</scope>
    <source>
        <strain evidence="3">ATCC 700099 / DSM 44233 / CIP 104796 / JCM 9543 / NBRC 105858 / Y-104</strain>
    </source>
</reference>
<dbReference type="eggNOG" id="COG2327">
    <property type="taxonomic scope" value="Bacteria"/>
</dbReference>
<feature type="domain" description="Polysaccharide pyruvyl transferase" evidence="1">
    <location>
        <begin position="98"/>
        <end position="352"/>
    </location>
</feature>
<gene>
    <name evidence="2" type="ordered locus">Namu_4482</name>
</gene>
<organism evidence="2 3">
    <name type="scientific">Nakamurella multipartita (strain ATCC 700099 / DSM 44233 / CIP 104796 / JCM 9543 / NBRC 105858 / Y-104)</name>
    <name type="common">Microsphaera multipartita</name>
    <dbReference type="NCBI Taxonomy" id="479431"/>
    <lineage>
        <taxon>Bacteria</taxon>
        <taxon>Bacillati</taxon>
        <taxon>Actinomycetota</taxon>
        <taxon>Actinomycetes</taxon>
        <taxon>Nakamurellales</taxon>
        <taxon>Nakamurellaceae</taxon>
        <taxon>Nakamurella</taxon>
    </lineage>
</organism>
<reference evidence="2 3" key="2">
    <citation type="journal article" date="2010" name="Stand. Genomic Sci.">
        <title>Complete genome sequence of Nakamurella multipartita type strain (Y-104).</title>
        <authorList>
            <person name="Tice H."/>
            <person name="Mayilraj S."/>
            <person name="Sims D."/>
            <person name="Lapidus A."/>
            <person name="Nolan M."/>
            <person name="Lucas S."/>
            <person name="Glavina Del Rio T."/>
            <person name="Copeland A."/>
            <person name="Cheng J.F."/>
            <person name="Meincke L."/>
            <person name="Bruce D."/>
            <person name="Goodwin L."/>
            <person name="Pitluck S."/>
            <person name="Ivanova N."/>
            <person name="Mavromatis K."/>
            <person name="Ovchinnikova G."/>
            <person name="Pati A."/>
            <person name="Chen A."/>
            <person name="Palaniappan K."/>
            <person name="Land M."/>
            <person name="Hauser L."/>
            <person name="Chang Y.J."/>
            <person name="Jeffries C.D."/>
            <person name="Detter J.C."/>
            <person name="Brettin T."/>
            <person name="Rohde M."/>
            <person name="Goker M."/>
            <person name="Bristow J."/>
            <person name="Eisen J.A."/>
            <person name="Markowitz V."/>
            <person name="Hugenholtz P."/>
            <person name="Kyrpides N.C."/>
            <person name="Klenk H.P."/>
            <person name="Chen F."/>
        </authorList>
    </citation>
    <scope>NUCLEOTIDE SEQUENCE [LARGE SCALE GENOMIC DNA]</scope>
    <source>
        <strain evidence="3">ATCC 700099 / DSM 44233 / CIP 104796 / JCM 9543 / NBRC 105858 / Y-104</strain>
    </source>
</reference>
<dbReference type="OrthoDB" id="9771846at2"/>
<evidence type="ECO:0000313" key="3">
    <source>
        <dbReference type="Proteomes" id="UP000002218"/>
    </source>
</evidence>
<accession>C8XKV8</accession>
<dbReference type="PANTHER" id="PTHR36836">
    <property type="entry name" value="COLANIC ACID BIOSYNTHESIS PROTEIN WCAK"/>
    <property type="match status" value="1"/>
</dbReference>
<dbReference type="STRING" id="479431.Namu_4482"/>
<evidence type="ECO:0000259" key="1">
    <source>
        <dbReference type="Pfam" id="PF04230"/>
    </source>
</evidence>
<dbReference type="KEGG" id="nml:Namu_4482"/>
<name>C8XKV8_NAKMY</name>
<protein>
    <recommendedName>
        <fullName evidence="1">Polysaccharide pyruvyl transferase domain-containing protein</fullName>
    </recommendedName>
</protein>
<dbReference type="InterPro" id="IPR007345">
    <property type="entry name" value="Polysacch_pyruvyl_Trfase"/>
</dbReference>
<dbReference type="Proteomes" id="UP000002218">
    <property type="component" value="Chromosome"/>
</dbReference>
<dbReference type="AlphaFoldDB" id="C8XKV8"/>
<proteinExistence type="predicted"/>
<dbReference type="EMBL" id="CP001737">
    <property type="protein sequence ID" value="ACV80765.1"/>
    <property type="molecule type" value="Genomic_DNA"/>
</dbReference>
<sequence>MSVVKLVLAGAPLSNGNRGVQALGRSVVGGIDDWASRAGEQALVAMLDDGWGVRRSDEVWHGHTVVEAVGVRRSRRLHRPESWARVRWDQALGSGGNHVAIRLARANAVLDISGGDSFTDMYGWDRLASVSAPKEAALRVGTPLVLMPQTYGPFDTAAGRRKAERLVRGAALAYSRDPRSHVRLLELAGRGVDHARCRSGVDVAFALPSQRPDLDSRLEASLSDETIVRVGINVSGLLSTPEGQRQFRILGDYISVFVMLVRKLIADGVVIVFVPHVHRADGSGESDMNAINAVSAQLTPTERERVVTLPAILDAAELKWCISRLDWLVGSRMHATIAGLSQQIPTFGFAYSDKSGGVFQTCGLASEIADARSAEGEEAVRLMLDAFARRELTREILARSAPPVVQRARDQMTDILGAVHSWTMGVIPGTIA</sequence>
<evidence type="ECO:0000313" key="2">
    <source>
        <dbReference type="EMBL" id="ACV80765.1"/>
    </source>
</evidence>
<dbReference type="PANTHER" id="PTHR36836:SF1">
    <property type="entry name" value="COLANIC ACID BIOSYNTHESIS PROTEIN WCAK"/>
    <property type="match status" value="1"/>
</dbReference>
<dbReference type="HOGENOM" id="CLU_039510_1_0_11"/>
<dbReference type="Pfam" id="PF04230">
    <property type="entry name" value="PS_pyruv_trans"/>
    <property type="match status" value="1"/>
</dbReference>
<keyword evidence="3" id="KW-1185">Reference proteome</keyword>